<evidence type="ECO:0000256" key="5">
    <source>
        <dbReference type="ARBA" id="ARBA00022705"/>
    </source>
</evidence>
<evidence type="ECO:0000256" key="4">
    <source>
        <dbReference type="ARBA" id="ARBA00022695"/>
    </source>
</evidence>
<dbReference type="InterPro" id="IPR030846">
    <property type="entry name" value="DnaG_bac"/>
</dbReference>
<feature type="zinc finger region" description="CHC2-type" evidence="12 14">
    <location>
        <begin position="43"/>
        <end position="67"/>
    </location>
</feature>
<dbReference type="InterPro" id="IPR034151">
    <property type="entry name" value="TOPRIM_DnaG_bac"/>
</dbReference>
<evidence type="ECO:0000256" key="11">
    <source>
        <dbReference type="ARBA" id="ARBA00023163"/>
    </source>
</evidence>
<dbReference type="SMART" id="SM00493">
    <property type="entry name" value="TOPRIM"/>
    <property type="match status" value="1"/>
</dbReference>
<keyword evidence="5 12" id="KW-0235">DNA replication</keyword>
<dbReference type="HAMAP" id="MF_00974">
    <property type="entry name" value="DNA_primase_DnaG"/>
    <property type="match status" value="1"/>
</dbReference>
<dbReference type="InterPro" id="IPR006295">
    <property type="entry name" value="DNA_primase_DnaG"/>
</dbReference>
<dbReference type="InterPro" id="IPR050219">
    <property type="entry name" value="DnaG_primase"/>
</dbReference>
<keyword evidence="3 12" id="KW-0808">Transferase</keyword>
<evidence type="ECO:0000256" key="13">
    <source>
        <dbReference type="PIRNR" id="PIRNR002811"/>
    </source>
</evidence>
<evidence type="ECO:0000256" key="12">
    <source>
        <dbReference type="HAMAP-Rule" id="MF_00974"/>
    </source>
</evidence>
<keyword evidence="2 12" id="KW-0639">Primosome</keyword>
<dbReference type="GO" id="GO:0005737">
    <property type="term" value="C:cytoplasm"/>
    <property type="evidence" value="ECO:0007669"/>
    <property type="project" value="TreeGrafter"/>
</dbReference>
<proteinExistence type="inferred from homology"/>
<evidence type="ECO:0000256" key="7">
    <source>
        <dbReference type="ARBA" id="ARBA00022771"/>
    </source>
</evidence>
<evidence type="ECO:0000313" key="17">
    <source>
        <dbReference type="EMBL" id="MXY32644.1"/>
    </source>
</evidence>
<dbReference type="PROSITE" id="PS50880">
    <property type="entry name" value="TOPRIM"/>
    <property type="match status" value="1"/>
</dbReference>
<evidence type="ECO:0000256" key="8">
    <source>
        <dbReference type="ARBA" id="ARBA00022833"/>
    </source>
</evidence>
<comment type="domain">
    <text evidence="12">Contains an N-terminal zinc-binding domain, a central core domain that contains the primase activity, and a C-terminal DnaB-binding domain.</text>
</comment>
<keyword evidence="4 12" id="KW-0548">Nucleotidyltransferase</keyword>
<comment type="caution">
    <text evidence="17">The sequence shown here is derived from an EMBL/GenBank/DDBJ whole genome shotgun (WGS) entry which is preliminary data.</text>
</comment>
<comment type="similarity">
    <text evidence="12 13">Belongs to the DnaG primase family.</text>
</comment>
<evidence type="ECO:0000256" key="9">
    <source>
        <dbReference type="ARBA" id="ARBA00022842"/>
    </source>
</evidence>
<comment type="catalytic activity">
    <reaction evidence="12">
        <text>ssDNA + n NTP = ssDNA/pppN(pN)n-1 hybrid + (n-1) diphosphate.</text>
        <dbReference type="EC" id="2.7.7.101"/>
    </reaction>
</comment>
<dbReference type="Pfam" id="PF10410">
    <property type="entry name" value="DnaB_bind"/>
    <property type="match status" value="1"/>
</dbReference>
<dbReference type="PANTHER" id="PTHR30313:SF2">
    <property type="entry name" value="DNA PRIMASE"/>
    <property type="match status" value="1"/>
</dbReference>
<protein>
    <recommendedName>
        <fullName evidence="12 13">DNA primase</fullName>
        <ecNumber evidence="12">2.7.7.101</ecNumber>
    </recommendedName>
</protein>
<evidence type="ECO:0000256" key="14">
    <source>
        <dbReference type="PIRSR" id="PIRSR002811-1"/>
    </source>
</evidence>
<dbReference type="SUPFAM" id="SSF57783">
    <property type="entry name" value="Zinc beta-ribbon"/>
    <property type="match status" value="1"/>
</dbReference>
<dbReference type="NCBIfam" id="TIGR01391">
    <property type="entry name" value="dnaG"/>
    <property type="match status" value="1"/>
</dbReference>
<dbReference type="InterPro" id="IPR019475">
    <property type="entry name" value="DNA_primase_DnaB-bd"/>
</dbReference>
<dbReference type="InterPro" id="IPR036977">
    <property type="entry name" value="DNA_primase_Znf_CHC2"/>
</dbReference>
<keyword evidence="7 12" id="KW-0863">Zinc-finger</keyword>
<comment type="function">
    <text evidence="12 13">RNA polymerase that catalyzes the synthesis of short RNA molecules used as primers for DNA polymerase during DNA replication.</text>
</comment>
<keyword evidence="10 12" id="KW-0238">DNA-binding</keyword>
<evidence type="ECO:0000256" key="6">
    <source>
        <dbReference type="ARBA" id="ARBA00022723"/>
    </source>
</evidence>
<gene>
    <name evidence="12" type="primary">dnaG</name>
    <name evidence="17" type="ORF">F4Y60_00840</name>
</gene>
<dbReference type="PIRSF" id="PIRSF002811">
    <property type="entry name" value="DnaG"/>
    <property type="match status" value="1"/>
</dbReference>
<keyword evidence="8 12" id="KW-0862">Zinc</keyword>
<dbReference type="Pfam" id="PF13155">
    <property type="entry name" value="Toprim_2"/>
    <property type="match status" value="1"/>
</dbReference>
<keyword evidence="6 12" id="KW-0479">Metal-binding</keyword>
<dbReference type="Gene3D" id="3.90.980.10">
    <property type="entry name" value="DNA primase, catalytic core, N-terminal domain"/>
    <property type="match status" value="1"/>
</dbReference>
<keyword evidence="1 12" id="KW-0240">DNA-directed RNA polymerase</keyword>
<feature type="region of interest" description="Disordered" evidence="15">
    <location>
        <begin position="602"/>
        <end position="623"/>
    </location>
</feature>
<dbReference type="GO" id="GO:1990077">
    <property type="term" value="C:primosome complex"/>
    <property type="evidence" value="ECO:0007669"/>
    <property type="project" value="UniProtKB-KW"/>
</dbReference>
<dbReference type="Gene3D" id="3.90.580.10">
    <property type="entry name" value="Zinc finger, CHC2-type domain"/>
    <property type="match status" value="1"/>
</dbReference>
<sequence>MSLPPGFLDELTSRTPLSRIVGRKVTWDARKSKQGKGDMWAPCPFHQEKTASFHVDDRKGVYYCFGCHAKGNVFTFLRETENVSFMEAVEILAREAGMQVPQPDPEAQRKADRRTRLAEVMEQAVQHYRLKLRAGAGSAARDYLSGRGLSEEALTRWEIGFAPNERQNLFTHLTGKGEEAELVIDAGLAMHPDDGGAPYDRFRDRIIFPIRDPRGVAVALAGRAMNPNANAKYLNSPETELFDKGGCLYNHGPARKAGGRTPLIVAEGYMDVIALSEAGFEATVAPMGTAVTERQLRLIWQMHDEPVIALDGDEAGFRAAGRVAELSLPLLEAGKSLRFCMMPEGMDPDDLIRAGGTAAMQRLVKESLPLLQLLWRRETEGKSFDSPEGRATLDRTLRAAIARVQDPSLRRHYTDEIFHLMRALSDARRPPRGKGFRQGAGWLGQAAGPMAATKASALVSADARAHEHLKEAVILASLVRHPGIVPRFLADLEQLDTTRPEHEAVRRALLTVEDSGREAVEANCGSQALEKLFRSRHVRIAPAMQPGADEEFAALAVTKEFENLFAKRGAHRDIQEAMHDIKGDADESLTYRLSEAAQTLTGSDRAAAEDETEYDVGPNGARMNRRERGEFDALIDGMDYAKSRGRT</sequence>
<dbReference type="InterPro" id="IPR013264">
    <property type="entry name" value="DNAG_N"/>
</dbReference>
<dbReference type="GO" id="GO:0000428">
    <property type="term" value="C:DNA-directed RNA polymerase complex"/>
    <property type="evidence" value="ECO:0007669"/>
    <property type="project" value="UniProtKB-KW"/>
</dbReference>
<accession>A0A6B0XVD6</accession>
<dbReference type="GO" id="GO:0008270">
    <property type="term" value="F:zinc ion binding"/>
    <property type="evidence" value="ECO:0007669"/>
    <property type="project" value="UniProtKB-UniRule"/>
</dbReference>
<name>A0A6B0XVD6_9RHOB</name>
<dbReference type="InterPro" id="IPR006171">
    <property type="entry name" value="TOPRIM_dom"/>
</dbReference>
<dbReference type="GO" id="GO:0003677">
    <property type="term" value="F:DNA binding"/>
    <property type="evidence" value="ECO:0007669"/>
    <property type="project" value="UniProtKB-KW"/>
</dbReference>
<dbReference type="Gene3D" id="3.40.1360.10">
    <property type="match status" value="1"/>
</dbReference>
<dbReference type="InterPro" id="IPR037068">
    <property type="entry name" value="DNA_primase_core_N_sf"/>
</dbReference>
<dbReference type="GO" id="GO:0006269">
    <property type="term" value="P:DNA replication, synthesis of primer"/>
    <property type="evidence" value="ECO:0007669"/>
    <property type="project" value="UniProtKB-UniRule"/>
</dbReference>
<keyword evidence="9" id="KW-0460">Magnesium</keyword>
<organism evidence="17">
    <name type="scientific">Boseongicola sp. SB0664_bin_43</name>
    <dbReference type="NCBI Taxonomy" id="2604844"/>
    <lineage>
        <taxon>Bacteria</taxon>
        <taxon>Pseudomonadati</taxon>
        <taxon>Pseudomonadota</taxon>
        <taxon>Alphaproteobacteria</taxon>
        <taxon>Rhodobacterales</taxon>
        <taxon>Paracoccaceae</taxon>
        <taxon>Boseongicola</taxon>
    </lineage>
</organism>
<dbReference type="CDD" id="cd03364">
    <property type="entry name" value="TOPRIM_DnaG_primases"/>
    <property type="match status" value="1"/>
</dbReference>
<dbReference type="EMBL" id="VXRY01000034">
    <property type="protein sequence ID" value="MXY32644.1"/>
    <property type="molecule type" value="Genomic_DNA"/>
</dbReference>
<dbReference type="Pfam" id="PF08275">
    <property type="entry name" value="DNAG_N"/>
    <property type="match status" value="1"/>
</dbReference>
<evidence type="ECO:0000256" key="15">
    <source>
        <dbReference type="SAM" id="MobiDB-lite"/>
    </source>
</evidence>
<evidence type="ECO:0000256" key="1">
    <source>
        <dbReference type="ARBA" id="ARBA00022478"/>
    </source>
</evidence>
<dbReference type="GO" id="GO:0003899">
    <property type="term" value="F:DNA-directed RNA polymerase activity"/>
    <property type="evidence" value="ECO:0007669"/>
    <property type="project" value="UniProtKB-UniRule"/>
</dbReference>
<comment type="cofactor">
    <cofactor evidence="12 13 14">
        <name>Zn(2+)</name>
        <dbReference type="ChEBI" id="CHEBI:29105"/>
    </cofactor>
    <text evidence="12 13 14">Binds 1 zinc ion per monomer.</text>
</comment>
<feature type="domain" description="Toprim" evidence="16">
    <location>
        <begin position="261"/>
        <end position="343"/>
    </location>
</feature>
<evidence type="ECO:0000259" key="16">
    <source>
        <dbReference type="PROSITE" id="PS50880"/>
    </source>
</evidence>
<evidence type="ECO:0000256" key="2">
    <source>
        <dbReference type="ARBA" id="ARBA00022515"/>
    </source>
</evidence>
<dbReference type="PANTHER" id="PTHR30313">
    <property type="entry name" value="DNA PRIMASE"/>
    <property type="match status" value="1"/>
</dbReference>
<dbReference type="SMART" id="SM00400">
    <property type="entry name" value="ZnF_CHCC"/>
    <property type="match status" value="1"/>
</dbReference>
<dbReference type="SUPFAM" id="SSF56731">
    <property type="entry name" value="DNA primase core"/>
    <property type="match status" value="1"/>
</dbReference>
<keyword evidence="11 12" id="KW-0804">Transcription</keyword>
<dbReference type="EC" id="2.7.7.101" evidence="12"/>
<dbReference type="InterPro" id="IPR002694">
    <property type="entry name" value="Znf_CHC2"/>
</dbReference>
<comment type="subunit">
    <text evidence="12">Monomer. Interacts with DnaB.</text>
</comment>
<evidence type="ECO:0000256" key="10">
    <source>
        <dbReference type="ARBA" id="ARBA00023125"/>
    </source>
</evidence>
<dbReference type="AlphaFoldDB" id="A0A6B0XVD6"/>
<evidence type="ECO:0000256" key="3">
    <source>
        <dbReference type="ARBA" id="ARBA00022679"/>
    </source>
</evidence>
<reference evidence="17" key="1">
    <citation type="submission" date="2019-09" db="EMBL/GenBank/DDBJ databases">
        <title>Characterisation of the sponge microbiome using genome-centric metagenomics.</title>
        <authorList>
            <person name="Engelberts J.P."/>
            <person name="Robbins S.J."/>
            <person name="De Goeij J.M."/>
            <person name="Aranda M."/>
            <person name="Bell S.C."/>
            <person name="Webster N.S."/>
        </authorList>
    </citation>
    <scope>NUCLEOTIDE SEQUENCE</scope>
    <source>
        <strain evidence="17">SB0664_bin_43</strain>
    </source>
</reference>
<dbReference type="Pfam" id="PF01807">
    <property type="entry name" value="Zn_ribbon_DnaG"/>
    <property type="match status" value="1"/>
</dbReference>